<name>A0A8J2FT29_9BACT</name>
<organism evidence="2 3">
    <name type="scientific">Candidatus Methylacidithermus pantelleriae</name>
    <dbReference type="NCBI Taxonomy" id="2744239"/>
    <lineage>
        <taxon>Bacteria</taxon>
        <taxon>Pseudomonadati</taxon>
        <taxon>Verrucomicrobiota</taxon>
        <taxon>Methylacidiphilae</taxon>
        <taxon>Methylacidiphilales</taxon>
        <taxon>Methylacidiphilaceae</taxon>
        <taxon>Candidatus Methylacidithermus</taxon>
    </lineage>
</organism>
<feature type="transmembrane region" description="Helical" evidence="1">
    <location>
        <begin position="106"/>
        <end position="130"/>
    </location>
</feature>
<evidence type="ECO:0000256" key="1">
    <source>
        <dbReference type="SAM" id="Phobius"/>
    </source>
</evidence>
<comment type="caution">
    <text evidence="2">The sequence shown here is derived from an EMBL/GenBank/DDBJ whole genome shotgun (WGS) entry which is preliminary data.</text>
</comment>
<keyword evidence="1" id="KW-0812">Transmembrane</keyword>
<gene>
    <name evidence="2" type="ORF">MPNT_40196</name>
</gene>
<keyword evidence="1" id="KW-0472">Membrane</keyword>
<dbReference type="Proteomes" id="UP000663859">
    <property type="component" value="Unassembled WGS sequence"/>
</dbReference>
<reference evidence="2" key="1">
    <citation type="submission" date="2021-02" db="EMBL/GenBank/DDBJ databases">
        <authorList>
            <person name="Cremers G."/>
            <person name="Picone N."/>
        </authorList>
    </citation>
    <scope>NUCLEOTIDE SEQUENCE</scope>
    <source>
        <strain evidence="2">PQ17</strain>
    </source>
</reference>
<dbReference type="AlphaFoldDB" id="A0A8J2FT29"/>
<dbReference type="EMBL" id="CAJNOB010000034">
    <property type="protein sequence ID" value="CAF0701242.1"/>
    <property type="molecule type" value="Genomic_DNA"/>
</dbReference>
<proteinExistence type="predicted"/>
<keyword evidence="1" id="KW-1133">Transmembrane helix</keyword>
<feature type="transmembrane region" description="Helical" evidence="1">
    <location>
        <begin position="50"/>
        <end position="70"/>
    </location>
</feature>
<dbReference type="RefSeq" id="WP_214096418.1">
    <property type="nucleotide sequence ID" value="NZ_CAJNOB010000034.1"/>
</dbReference>
<keyword evidence="3" id="KW-1185">Reference proteome</keyword>
<protein>
    <submittedName>
        <fullName evidence="2">Uncharacterized protein</fullName>
    </submittedName>
</protein>
<accession>A0A8J2FT29</accession>
<evidence type="ECO:0000313" key="2">
    <source>
        <dbReference type="EMBL" id="CAF0701242.1"/>
    </source>
</evidence>
<evidence type="ECO:0000313" key="3">
    <source>
        <dbReference type="Proteomes" id="UP000663859"/>
    </source>
</evidence>
<sequence>MDLGRTVISTLLLAHSYLRFGVLAAVLAGLCATLLGWWSQRSPAQWDRILAIVFLGLYDLQALIGVILLAQGAVKSHLHATVMLLGVILAHILFRSVRSAPVEKSWLPRFLFYALPLACIIAGLVAIGHFPI</sequence>
<feature type="transmembrane region" description="Helical" evidence="1">
    <location>
        <begin position="20"/>
        <end position="38"/>
    </location>
</feature>
<feature type="transmembrane region" description="Helical" evidence="1">
    <location>
        <begin position="76"/>
        <end position="94"/>
    </location>
</feature>